<comment type="catalytic activity">
    <reaction evidence="10">
        <text>L-seryl-[protein] + ATP = O-phospho-L-seryl-[protein] + ADP + H(+)</text>
        <dbReference type="Rhea" id="RHEA:17989"/>
        <dbReference type="Rhea" id="RHEA-COMP:9863"/>
        <dbReference type="Rhea" id="RHEA-COMP:11604"/>
        <dbReference type="ChEBI" id="CHEBI:15378"/>
        <dbReference type="ChEBI" id="CHEBI:29999"/>
        <dbReference type="ChEBI" id="CHEBI:30616"/>
        <dbReference type="ChEBI" id="CHEBI:83421"/>
        <dbReference type="ChEBI" id="CHEBI:456216"/>
        <dbReference type="EC" id="2.7.11.1"/>
    </reaction>
</comment>
<evidence type="ECO:0000256" key="6">
    <source>
        <dbReference type="ARBA" id="ARBA00022741"/>
    </source>
</evidence>
<dbReference type="PROSITE" id="PS00107">
    <property type="entry name" value="PROTEIN_KINASE_ATP"/>
    <property type="match status" value="1"/>
</dbReference>
<dbReference type="AlphaFoldDB" id="A0A8S1RN48"/>
<evidence type="ECO:0000256" key="9">
    <source>
        <dbReference type="ARBA" id="ARBA00047899"/>
    </source>
</evidence>
<evidence type="ECO:0000256" key="12">
    <source>
        <dbReference type="RuleBase" id="RU000304"/>
    </source>
</evidence>
<evidence type="ECO:0000256" key="7">
    <source>
        <dbReference type="ARBA" id="ARBA00022777"/>
    </source>
</evidence>
<keyword evidence="6 11" id="KW-0547">Nucleotide-binding</keyword>
<evidence type="ECO:0000256" key="8">
    <source>
        <dbReference type="ARBA" id="ARBA00022840"/>
    </source>
</evidence>
<evidence type="ECO:0000256" key="1">
    <source>
        <dbReference type="ARBA" id="ARBA00009903"/>
    </source>
</evidence>
<keyword evidence="3 12" id="KW-0723">Serine/threonine-protein kinase</keyword>
<dbReference type="Pfam" id="PF00069">
    <property type="entry name" value="Pkinase"/>
    <property type="match status" value="1"/>
</dbReference>
<accession>A0A8S1RN48</accession>
<dbReference type="InterPro" id="IPR008271">
    <property type="entry name" value="Ser/Thr_kinase_AS"/>
</dbReference>
<feature type="binding site" evidence="11">
    <location>
        <position position="92"/>
    </location>
    <ligand>
        <name>ATP</name>
        <dbReference type="ChEBI" id="CHEBI:30616"/>
    </ligand>
</feature>
<dbReference type="FunFam" id="3.30.200.20:FF:000524">
    <property type="entry name" value="Non-specific serine/threonine protein kinase"/>
    <property type="match status" value="1"/>
</dbReference>
<evidence type="ECO:0000256" key="5">
    <source>
        <dbReference type="ARBA" id="ARBA00022679"/>
    </source>
</evidence>
<evidence type="ECO:0000313" key="14">
    <source>
        <dbReference type="EMBL" id="CAD8128813.1"/>
    </source>
</evidence>
<dbReference type="Proteomes" id="UP000692954">
    <property type="component" value="Unassembled WGS sequence"/>
</dbReference>
<evidence type="ECO:0000256" key="10">
    <source>
        <dbReference type="ARBA" id="ARBA00048679"/>
    </source>
</evidence>
<dbReference type="GO" id="GO:0005524">
    <property type="term" value="F:ATP binding"/>
    <property type="evidence" value="ECO:0007669"/>
    <property type="project" value="UniProtKB-UniRule"/>
</dbReference>
<organism evidence="14 15">
    <name type="scientific">Paramecium sonneborni</name>
    <dbReference type="NCBI Taxonomy" id="65129"/>
    <lineage>
        <taxon>Eukaryota</taxon>
        <taxon>Sar</taxon>
        <taxon>Alveolata</taxon>
        <taxon>Ciliophora</taxon>
        <taxon>Intramacronucleata</taxon>
        <taxon>Oligohymenophorea</taxon>
        <taxon>Peniculida</taxon>
        <taxon>Parameciidae</taxon>
        <taxon>Paramecium</taxon>
    </lineage>
</organism>
<dbReference type="PROSITE" id="PS00108">
    <property type="entry name" value="PROTEIN_KINASE_ST"/>
    <property type="match status" value="1"/>
</dbReference>
<dbReference type="OrthoDB" id="354826at2759"/>
<sequence>MGNCCPKGDAHSERSSIANIVVEEMEQTKLKGIQPMNSSQNLVGSSNALGISKTKSLFNRDDFIKIDKLGYGAFGVVYKVKQKSTNKIYAMKQIEKEKIFKNKLQSNTVLERNVLKQSKHPFIVRLKYAFQTNSHIYFVMEYIAGGEFYKILSQVKTGLPENVVKFVAAEVVLALEYLNTKLKVIYRDLKPENLLLTTTGHVKLTDFGLATMRRENGEKSYTVAGTAEYLAPEIVNKSGHSYEVDIWTLGILIYEMINGFTPFRDSNNDFKMISQKIIENQPIYPEKMSQSSINLIKQILQTDPQERLGVKGDGYAELKKHEFFHDILWDQMSNLKITSPLKTFAERNSQKMNLISKQPQNFQNTPCNPQSPKLKIDGITFDGEGGTLSSHF</sequence>
<dbReference type="PANTHER" id="PTHR24351">
    <property type="entry name" value="RIBOSOMAL PROTEIN S6 KINASE"/>
    <property type="match status" value="1"/>
</dbReference>
<comment type="caution">
    <text evidence="14">The sequence shown here is derived from an EMBL/GenBank/DDBJ whole genome shotgun (WGS) entry which is preliminary data.</text>
</comment>
<evidence type="ECO:0000256" key="4">
    <source>
        <dbReference type="ARBA" id="ARBA00022553"/>
    </source>
</evidence>
<gene>
    <name evidence="14" type="ORF">PSON_ATCC_30995.1.T1970033</name>
</gene>
<keyword evidence="4" id="KW-0597">Phosphoprotein</keyword>
<dbReference type="PROSITE" id="PS50011">
    <property type="entry name" value="PROTEIN_KINASE_DOM"/>
    <property type="match status" value="1"/>
</dbReference>
<proteinExistence type="inferred from homology"/>
<evidence type="ECO:0000313" key="15">
    <source>
        <dbReference type="Proteomes" id="UP000692954"/>
    </source>
</evidence>
<feature type="domain" description="Protein kinase" evidence="13">
    <location>
        <begin position="63"/>
        <end position="324"/>
    </location>
</feature>
<reference evidence="14" key="1">
    <citation type="submission" date="2021-01" db="EMBL/GenBank/DDBJ databases">
        <authorList>
            <consortium name="Genoscope - CEA"/>
            <person name="William W."/>
        </authorList>
    </citation>
    <scope>NUCLEOTIDE SEQUENCE</scope>
</reference>
<evidence type="ECO:0000256" key="2">
    <source>
        <dbReference type="ARBA" id="ARBA00012513"/>
    </source>
</evidence>
<evidence type="ECO:0000256" key="3">
    <source>
        <dbReference type="ARBA" id="ARBA00022527"/>
    </source>
</evidence>
<name>A0A8S1RN48_9CILI</name>
<dbReference type="InterPro" id="IPR045270">
    <property type="entry name" value="STKc_AGC"/>
</dbReference>
<keyword evidence="5" id="KW-0808">Transferase</keyword>
<evidence type="ECO:0000256" key="11">
    <source>
        <dbReference type="PROSITE-ProRule" id="PRU10141"/>
    </source>
</evidence>
<dbReference type="GO" id="GO:0004674">
    <property type="term" value="F:protein serine/threonine kinase activity"/>
    <property type="evidence" value="ECO:0007669"/>
    <property type="project" value="UniProtKB-KW"/>
</dbReference>
<comment type="similarity">
    <text evidence="1">Belongs to the protein kinase superfamily. AGC Ser/Thr protein kinase family.</text>
</comment>
<protein>
    <recommendedName>
        <fullName evidence="2">non-specific serine/threonine protein kinase</fullName>
        <ecNumber evidence="2">2.7.11.1</ecNumber>
    </recommendedName>
</protein>
<dbReference type="EC" id="2.7.11.1" evidence="2"/>
<dbReference type="CDD" id="cd05123">
    <property type="entry name" value="STKc_AGC"/>
    <property type="match status" value="1"/>
</dbReference>
<dbReference type="FunFam" id="1.10.510.10:FF:000210">
    <property type="entry name" value="Non-specific serine/threonine protein kinase"/>
    <property type="match status" value="1"/>
</dbReference>
<keyword evidence="15" id="KW-1185">Reference proteome</keyword>
<dbReference type="EMBL" id="CAJJDN010000197">
    <property type="protein sequence ID" value="CAD8128813.1"/>
    <property type="molecule type" value="Genomic_DNA"/>
</dbReference>
<dbReference type="SMART" id="SM00220">
    <property type="entry name" value="S_TKc"/>
    <property type="match status" value="1"/>
</dbReference>
<keyword evidence="7" id="KW-0418">Kinase</keyword>
<keyword evidence="8 11" id="KW-0067">ATP-binding</keyword>
<dbReference type="InterPro" id="IPR017441">
    <property type="entry name" value="Protein_kinase_ATP_BS"/>
</dbReference>
<dbReference type="InterPro" id="IPR000719">
    <property type="entry name" value="Prot_kinase_dom"/>
</dbReference>
<comment type="catalytic activity">
    <reaction evidence="9">
        <text>L-threonyl-[protein] + ATP = O-phospho-L-threonyl-[protein] + ADP + H(+)</text>
        <dbReference type="Rhea" id="RHEA:46608"/>
        <dbReference type="Rhea" id="RHEA-COMP:11060"/>
        <dbReference type="Rhea" id="RHEA-COMP:11605"/>
        <dbReference type="ChEBI" id="CHEBI:15378"/>
        <dbReference type="ChEBI" id="CHEBI:30013"/>
        <dbReference type="ChEBI" id="CHEBI:30616"/>
        <dbReference type="ChEBI" id="CHEBI:61977"/>
        <dbReference type="ChEBI" id="CHEBI:456216"/>
        <dbReference type="EC" id="2.7.11.1"/>
    </reaction>
</comment>
<evidence type="ECO:0000259" key="13">
    <source>
        <dbReference type="PROSITE" id="PS50011"/>
    </source>
</evidence>